<name>A0ABS2FDA3_9CLOT</name>
<evidence type="ECO:0000313" key="1">
    <source>
        <dbReference type="EMBL" id="MBM6818525.1"/>
    </source>
</evidence>
<organism evidence="1 2">
    <name type="scientific">Clostridium saudiense</name>
    <dbReference type="NCBI Taxonomy" id="1414720"/>
    <lineage>
        <taxon>Bacteria</taxon>
        <taxon>Bacillati</taxon>
        <taxon>Bacillota</taxon>
        <taxon>Clostridia</taxon>
        <taxon>Eubacteriales</taxon>
        <taxon>Clostridiaceae</taxon>
        <taxon>Clostridium</taxon>
    </lineage>
</organism>
<accession>A0ABS2FDA3</accession>
<dbReference type="InterPro" id="IPR025233">
    <property type="entry name" value="DUF4176"/>
</dbReference>
<protein>
    <submittedName>
        <fullName evidence="1">DUF4176 domain-containing protein</fullName>
    </submittedName>
</protein>
<sequence>MNNEGVLLPIGTIVVLKDGYKKLMIIGRMQLQGKEEKLWDYLGILYPEGYLGEGYTFLFNNEDIEEVVFEGYTDLEDEAFKVALKKLQK</sequence>
<comment type="caution">
    <text evidence="1">The sequence shown here is derived from an EMBL/GenBank/DDBJ whole genome shotgun (WGS) entry which is preliminary data.</text>
</comment>
<dbReference type="Pfam" id="PF13780">
    <property type="entry name" value="DUF4176"/>
    <property type="match status" value="1"/>
</dbReference>
<keyword evidence="2" id="KW-1185">Reference proteome</keyword>
<reference evidence="1 2" key="1">
    <citation type="journal article" date="2021" name="Sci. Rep.">
        <title>The distribution of antibiotic resistance genes in chicken gut microbiota commensals.</title>
        <authorList>
            <person name="Juricova H."/>
            <person name="Matiasovicova J."/>
            <person name="Kubasova T."/>
            <person name="Cejkova D."/>
            <person name="Rychlik I."/>
        </authorList>
    </citation>
    <scope>NUCLEOTIDE SEQUENCE [LARGE SCALE GENOMIC DNA]</scope>
    <source>
        <strain evidence="1 2">An435</strain>
    </source>
</reference>
<evidence type="ECO:0000313" key="2">
    <source>
        <dbReference type="Proteomes" id="UP000767334"/>
    </source>
</evidence>
<gene>
    <name evidence="1" type="ORF">H6A19_04080</name>
</gene>
<dbReference type="EMBL" id="JACJLL010000015">
    <property type="protein sequence ID" value="MBM6818525.1"/>
    <property type="molecule type" value="Genomic_DNA"/>
</dbReference>
<dbReference type="Proteomes" id="UP000767334">
    <property type="component" value="Unassembled WGS sequence"/>
</dbReference>
<proteinExistence type="predicted"/>